<organism evidence="2">
    <name type="scientific">uncultured Thermomicrobiales bacterium</name>
    <dbReference type="NCBI Taxonomy" id="1645740"/>
    <lineage>
        <taxon>Bacteria</taxon>
        <taxon>Pseudomonadati</taxon>
        <taxon>Thermomicrobiota</taxon>
        <taxon>Thermomicrobia</taxon>
        <taxon>Thermomicrobiales</taxon>
        <taxon>environmental samples</taxon>
    </lineage>
</organism>
<feature type="compositionally biased region" description="Basic residues" evidence="1">
    <location>
        <begin position="168"/>
        <end position="178"/>
    </location>
</feature>
<feature type="region of interest" description="Disordered" evidence="1">
    <location>
        <begin position="140"/>
        <end position="178"/>
    </location>
</feature>
<dbReference type="EMBL" id="CADCWJ010000665">
    <property type="protein sequence ID" value="CAA9577563.1"/>
    <property type="molecule type" value="Genomic_DNA"/>
</dbReference>
<feature type="non-terminal residue" evidence="2">
    <location>
        <position position="178"/>
    </location>
</feature>
<reference evidence="2" key="1">
    <citation type="submission" date="2020-02" db="EMBL/GenBank/DDBJ databases">
        <authorList>
            <person name="Meier V. D."/>
        </authorList>
    </citation>
    <scope>NUCLEOTIDE SEQUENCE</scope>
    <source>
        <strain evidence="2">AVDCRST_MAG87</strain>
    </source>
</reference>
<feature type="region of interest" description="Disordered" evidence="1">
    <location>
        <begin position="59"/>
        <end position="95"/>
    </location>
</feature>
<gene>
    <name evidence="2" type="ORF">AVDCRST_MAG87-3005</name>
</gene>
<feature type="non-terminal residue" evidence="2">
    <location>
        <position position="1"/>
    </location>
</feature>
<sequence>EHQLDRIQFDVPSADGCGDCPRYPGIDRSLGPAGATSRPVRVPPLARGRRARLLVRRHGRHVRGRRGAAADQVGQREGLRPHGRGGRGGPELADDADGVHAALRIRLSQWRRHPAQLRARTGPVRLRLHRLHHRHVVLDGRRLGDLPSPPTGHPRPRRPVVRLQHGPARPRRHVSGRL</sequence>
<dbReference type="AlphaFoldDB" id="A0A6J4VF11"/>
<evidence type="ECO:0000256" key="1">
    <source>
        <dbReference type="SAM" id="MobiDB-lite"/>
    </source>
</evidence>
<protein>
    <submittedName>
        <fullName evidence="2">Uncharacterized protein</fullName>
    </submittedName>
</protein>
<name>A0A6J4VF11_9BACT</name>
<accession>A0A6J4VF11</accession>
<proteinExistence type="predicted"/>
<evidence type="ECO:0000313" key="2">
    <source>
        <dbReference type="EMBL" id="CAA9577563.1"/>
    </source>
</evidence>